<evidence type="ECO:0000256" key="6">
    <source>
        <dbReference type="ARBA" id="ARBA00012963"/>
    </source>
</evidence>
<dbReference type="EMBL" id="JBEPMA010000002">
    <property type="protein sequence ID" value="MET3616885.1"/>
    <property type="molecule type" value="Genomic_DNA"/>
</dbReference>
<dbReference type="InterPro" id="IPR029056">
    <property type="entry name" value="Ribokinase-like"/>
</dbReference>
<dbReference type="RefSeq" id="WP_354366891.1">
    <property type="nucleotide sequence ID" value="NZ_JBEPMA010000002.1"/>
</dbReference>
<evidence type="ECO:0000256" key="10">
    <source>
        <dbReference type="ARBA" id="ARBA00042102"/>
    </source>
</evidence>
<sequence>MKTTLTIAGTDPTGGAGIQADLKTFLANGVFGMSAITSVVAQNTLGVKSITDMSPEFLGEQLDAVFADIFPDAVKIGMVSNEKLISEIAKKLLEYRPKNIVLDPVMVATAGSKLIVDSAIDALVKELIPLADLITPNIGEAEILSNMKIKSEDDMEKAARLIYEKSNTPVLLKGGHRFDDSNDLLFDGDIKWLKAKRVNNPNSHGTGCTLSSAIAANLAKGIKLEDAVINAKKYVTGALEDGLDLGKGSGPLNHGYVFSDYFEKL</sequence>
<evidence type="ECO:0000256" key="3">
    <source>
        <dbReference type="ARBA" id="ARBA00004769"/>
    </source>
</evidence>
<gene>
    <name evidence="13" type="ORF">ABID14_000510</name>
</gene>
<evidence type="ECO:0000259" key="12">
    <source>
        <dbReference type="Pfam" id="PF08543"/>
    </source>
</evidence>
<dbReference type="Pfam" id="PF08543">
    <property type="entry name" value="Phos_pyr_kin"/>
    <property type="match status" value="1"/>
</dbReference>
<dbReference type="CDD" id="cd01169">
    <property type="entry name" value="HMPP_kinase"/>
    <property type="match status" value="1"/>
</dbReference>
<dbReference type="InterPro" id="IPR013749">
    <property type="entry name" value="PM/HMP-P_kinase-1"/>
</dbReference>
<evidence type="ECO:0000256" key="4">
    <source>
        <dbReference type="ARBA" id="ARBA00009879"/>
    </source>
</evidence>
<comment type="catalytic activity">
    <reaction evidence="2">
        <text>4-amino-2-methyl-5-(phosphooxymethyl)pyrimidine + ATP = 4-amino-2-methyl-5-(diphosphooxymethyl)pyrimidine + ADP</text>
        <dbReference type="Rhea" id="RHEA:19893"/>
        <dbReference type="ChEBI" id="CHEBI:30616"/>
        <dbReference type="ChEBI" id="CHEBI:57841"/>
        <dbReference type="ChEBI" id="CHEBI:58354"/>
        <dbReference type="ChEBI" id="CHEBI:456216"/>
        <dbReference type="EC" id="2.7.4.7"/>
    </reaction>
</comment>
<evidence type="ECO:0000256" key="8">
    <source>
        <dbReference type="ARBA" id="ARBA00022977"/>
    </source>
</evidence>
<comment type="similarity">
    <text evidence="4">Belongs to the ThiD family.</text>
</comment>
<evidence type="ECO:0000256" key="1">
    <source>
        <dbReference type="ARBA" id="ARBA00000151"/>
    </source>
</evidence>
<keyword evidence="13" id="KW-0418">Kinase</keyword>
<evidence type="ECO:0000313" key="14">
    <source>
        <dbReference type="Proteomes" id="UP001549162"/>
    </source>
</evidence>
<dbReference type="NCBIfam" id="TIGR00097">
    <property type="entry name" value="HMP-P_kinase"/>
    <property type="match status" value="1"/>
</dbReference>
<reference evidence="13 14" key="1">
    <citation type="submission" date="2024-06" db="EMBL/GenBank/DDBJ databases">
        <title>Genomic Encyclopedia of Type Strains, Phase IV (KMG-IV): sequencing the most valuable type-strain genomes for metagenomic binning, comparative biology and taxonomic classification.</title>
        <authorList>
            <person name="Goeker M."/>
        </authorList>
    </citation>
    <scope>NUCLEOTIDE SEQUENCE [LARGE SCALE GENOMIC DNA]</scope>
    <source>
        <strain evidence="13 14">DSM 21460</strain>
    </source>
</reference>
<keyword evidence="8" id="KW-0784">Thiamine biosynthesis</keyword>
<feature type="domain" description="Pyridoxamine kinase/Phosphomethylpyrimidine kinase" evidence="12">
    <location>
        <begin position="11"/>
        <end position="253"/>
    </location>
</feature>
<comment type="caution">
    <text evidence="13">The sequence shown here is derived from an EMBL/GenBank/DDBJ whole genome shotgun (WGS) entry which is preliminary data.</text>
</comment>
<evidence type="ECO:0000256" key="11">
    <source>
        <dbReference type="ARBA" id="ARBA00043176"/>
    </source>
</evidence>
<evidence type="ECO:0000313" key="13">
    <source>
        <dbReference type="EMBL" id="MET3616885.1"/>
    </source>
</evidence>
<evidence type="ECO:0000256" key="7">
    <source>
        <dbReference type="ARBA" id="ARBA00019161"/>
    </source>
</evidence>
<evidence type="ECO:0000256" key="2">
    <source>
        <dbReference type="ARBA" id="ARBA00000565"/>
    </source>
</evidence>
<dbReference type="EC" id="2.7.4.7" evidence="6"/>
<keyword evidence="13" id="KW-0808">Transferase</keyword>
<dbReference type="Gene3D" id="3.40.1190.20">
    <property type="match status" value="1"/>
</dbReference>
<dbReference type="InterPro" id="IPR004399">
    <property type="entry name" value="HMP/HMP-P_kinase_dom"/>
</dbReference>
<dbReference type="GO" id="GO:0008972">
    <property type="term" value="F:phosphomethylpyrimidine kinase activity"/>
    <property type="evidence" value="ECO:0007669"/>
    <property type="project" value="UniProtKB-EC"/>
</dbReference>
<proteinExistence type="inferred from homology"/>
<dbReference type="PANTHER" id="PTHR20858">
    <property type="entry name" value="PHOSPHOMETHYLPYRIMIDINE KINASE"/>
    <property type="match status" value="1"/>
</dbReference>
<evidence type="ECO:0000256" key="9">
    <source>
        <dbReference type="ARBA" id="ARBA00037917"/>
    </source>
</evidence>
<name>A0ABV2J7Z1_9FIRM</name>
<dbReference type="EC" id="2.7.1.49" evidence="5"/>
<protein>
    <recommendedName>
        <fullName evidence="7">Hydroxymethylpyrimidine/phosphomethylpyrimidine kinase</fullName>
        <ecNumber evidence="5">2.7.1.49</ecNumber>
        <ecNumber evidence="6">2.7.4.7</ecNumber>
    </recommendedName>
    <alternativeName>
        <fullName evidence="10">Hydroxymethylpyrimidine kinase</fullName>
    </alternativeName>
    <alternativeName>
        <fullName evidence="11">Hydroxymethylpyrimidine phosphate kinase</fullName>
    </alternativeName>
</protein>
<organism evidence="13 14">
    <name type="scientific">Peptoniphilus olsenii</name>
    <dbReference type="NCBI Taxonomy" id="411570"/>
    <lineage>
        <taxon>Bacteria</taxon>
        <taxon>Bacillati</taxon>
        <taxon>Bacillota</taxon>
        <taxon>Tissierellia</taxon>
        <taxon>Tissierellales</taxon>
        <taxon>Peptoniphilaceae</taxon>
        <taxon>Peptoniphilus</taxon>
    </lineage>
</organism>
<accession>A0ABV2J7Z1</accession>
<dbReference type="GO" id="GO:0008902">
    <property type="term" value="F:hydroxymethylpyrimidine kinase activity"/>
    <property type="evidence" value="ECO:0007669"/>
    <property type="project" value="UniProtKB-EC"/>
</dbReference>
<keyword evidence="14" id="KW-1185">Reference proteome</keyword>
<evidence type="ECO:0000256" key="5">
    <source>
        <dbReference type="ARBA" id="ARBA00012135"/>
    </source>
</evidence>
<comment type="catalytic activity">
    <reaction evidence="1">
        <text>4-amino-5-hydroxymethyl-2-methylpyrimidine + ATP = 4-amino-2-methyl-5-(phosphooxymethyl)pyrimidine + ADP + H(+)</text>
        <dbReference type="Rhea" id="RHEA:23096"/>
        <dbReference type="ChEBI" id="CHEBI:15378"/>
        <dbReference type="ChEBI" id="CHEBI:16892"/>
        <dbReference type="ChEBI" id="CHEBI:30616"/>
        <dbReference type="ChEBI" id="CHEBI:58354"/>
        <dbReference type="ChEBI" id="CHEBI:456216"/>
        <dbReference type="EC" id="2.7.1.49"/>
    </reaction>
</comment>
<dbReference type="SUPFAM" id="SSF53613">
    <property type="entry name" value="Ribokinase-like"/>
    <property type="match status" value="1"/>
</dbReference>
<dbReference type="Proteomes" id="UP001549162">
    <property type="component" value="Unassembled WGS sequence"/>
</dbReference>
<dbReference type="PANTHER" id="PTHR20858:SF17">
    <property type="entry name" value="HYDROXYMETHYLPYRIMIDINE_PHOSPHOMETHYLPYRIMIDINE KINASE THI20-RELATED"/>
    <property type="match status" value="1"/>
</dbReference>
<comment type="pathway">
    <text evidence="9">Cofactor biosynthesis; thiamine diphosphate biosynthesis; 4-amino-2-methyl-5-diphosphomethylpyrimidine from 5-amino-1-(5-phospho-D-ribosyl)imidazole: step 2/3.</text>
</comment>
<comment type="pathway">
    <text evidence="3">Cofactor biosynthesis; thiamine diphosphate biosynthesis; 4-amino-2-methyl-5-diphosphomethylpyrimidine from 5-amino-1-(5-phospho-D-ribosyl)imidazole: step 3/3.</text>
</comment>